<dbReference type="InterPro" id="IPR043550">
    <property type="entry name" value="EHMT1/EHMT2"/>
</dbReference>
<accession>A0AAV8W750</accession>
<dbReference type="PANTHER" id="PTHR46307">
    <property type="entry name" value="G9A, ISOFORM B"/>
    <property type="match status" value="1"/>
</dbReference>
<dbReference type="GO" id="GO:0008270">
    <property type="term" value="F:zinc ion binding"/>
    <property type="evidence" value="ECO:0007669"/>
    <property type="project" value="InterPro"/>
</dbReference>
<feature type="compositionally biased region" description="Polar residues" evidence="1">
    <location>
        <begin position="264"/>
        <end position="274"/>
    </location>
</feature>
<feature type="domain" description="EHMT1/2 cysteine-rich region" evidence="2">
    <location>
        <begin position="352"/>
        <end position="440"/>
    </location>
</feature>
<name>A0AAV8W750_9CUCU</name>
<protein>
    <recommendedName>
        <fullName evidence="2">EHMT1/2 cysteine-rich region domain-containing protein</fullName>
    </recommendedName>
</protein>
<dbReference type="GO" id="GO:0002039">
    <property type="term" value="F:p53 binding"/>
    <property type="evidence" value="ECO:0007669"/>
    <property type="project" value="InterPro"/>
</dbReference>
<dbReference type="PANTHER" id="PTHR46307:SF4">
    <property type="entry name" value="G9A, ISOFORM B"/>
    <property type="match status" value="1"/>
</dbReference>
<feature type="compositionally biased region" description="Basic and acidic residues" evidence="1">
    <location>
        <begin position="36"/>
        <end position="49"/>
    </location>
</feature>
<dbReference type="GO" id="GO:0046974">
    <property type="term" value="F:histone H3K9 methyltransferase activity"/>
    <property type="evidence" value="ECO:0007669"/>
    <property type="project" value="TreeGrafter"/>
</dbReference>
<dbReference type="EMBL" id="JANEYG010000008">
    <property type="protein sequence ID" value="KAJ8921860.1"/>
    <property type="molecule type" value="Genomic_DNA"/>
</dbReference>
<evidence type="ECO:0000313" key="3">
    <source>
        <dbReference type="EMBL" id="KAJ8921860.1"/>
    </source>
</evidence>
<dbReference type="GO" id="GO:0005634">
    <property type="term" value="C:nucleus"/>
    <property type="evidence" value="ECO:0007669"/>
    <property type="project" value="TreeGrafter"/>
</dbReference>
<feature type="region of interest" description="Disordered" evidence="1">
    <location>
        <begin position="207"/>
        <end position="316"/>
    </location>
</feature>
<proteinExistence type="predicted"/>
<comment type="caution">
    <text evidence="3">The sequence shown here is derived from an EMBL/GenBank/DDBJ whole genome shotgun (WGS) entry which is preliminary data.</text>
</comment>
<organism evidence="3 4">
    <name type="scientific">Exocentrus adspersus</name>
    <dbReference type="NCBI Taxonomy" id="1586481"/>
    <lineage>
        <taxon>Eukaryota</taxon>
        <taxon>Metazoa</taxon>
        <taxon>Ecdysozoa</taxon>
        <taxon>Arthropoda</taxon>
        <taxon>Hexapoda</taxon>
        <taxon>Insecta</taxon>
        <taxon>Pterygota</taxon>
        <taxon>Neoptera</taxon>
        <taxon>Endopterygota</taxon>
        <taxon>Coleoptera</taxon>
        <taxon>Polyphaga</taxon>
        <taxon>Cucujiformia</taxon>
        <taxon>Chrysomeloidea</taxon>
        <taxon>Cerambycidae</taxon>
        <taxon>Lamiinae</taxon>
        <taxon>Acanthocinini</taxon>
        <taxon>Exocentrus</taxon>
    </lineage>
</organism>
<reference evidence="3 4" key="1">
    <citation type="journal article" date="2023" name="Insect Mol. Biol.">
        <title>Genome sequencing provides insights into the evolution of gene families encoding plant cell wall-degrading enzymes in longhorned beetles.</title>
        <authorList>
            <person name="Shin N.R."/>
            <person name="Okamura Y."/>
            <person name="Kirsch R."/>
            <person name="Pauchet Y."/>
        </authorList>
    </citation>
    <scope>NUCLEOTIDE SEQUENCE [LARGE SCALE GENOMIC DNA]</scope>
    <source>
        <strain evidence="3">EAD_L_NR</strain>
    </source>
</reference>
<dbReference type="Pfam" id="PF21533">
    <property type="entry name" value="EHMT1-2_CRR"/>
    <property type="match status" value="1"/>
</dbReference>
<dbReference type="GO" id="GO:0000122">
    <property type="term" value="P:negative regulation of transcription by RNA polymerase II"/>
    <property type="evidence" value="ECO:0007669"/>
    <property type="project" value="TreeGrafter"/>
</dbReference>
<feature type="region of interest" description="Disordered" evidence="1">
    <location>
        <begin position="29"/>
        <end position="155"/>
    </location>
</feature>
<evidence type="ECO:0000256" key="1">
    <source>
        <dbReference type="SAM" id="MobiDB-lite"/>
    </source>
</evidence>
<feature type="compositionally biased region" description="Polar residues" evidence="1">
    <location>
        <begin position="63"/>
        <end position="77"/>
    </location>
</feature>
<dbReference type="GO" id="GO:0000785">
    <property type="term" value="C:chromatin"/>
    <property type="evidence" value="ECO:0007669"/>
    <property type="project" value="TreeGrafter"/>
</dbReference>
<dbReference type="CDD" id="cd20905">
    <property type="entry name" value="EHMT_ZBD"/>
    <property type="match status" value="1"/>
</dbReference>
<evidence type="ECO:0000259" key="2">
    <source>
        <dbReference type="Pfam" id="PF21533"/>
    </source>
</evidence>
<feature type="compositionally biased region" description="Basic and acidic residues" evidence="1">
    <location>
        <begin position="253"/>
        <end position="262"/>
    </location>
</feature>
<dbReference type="AlphaFoldDB" id="A0AAV8W750"/>
<keyword evidence="4" id="KW-1185">Reference proteome</keyword>
<dbReference type="Proteomes" id="UP001159042">
    <property type="component" value="Unassembled WGS sequence"/>
</dbReference>
<gene>
    <name evidence="3" type="ORF">NQ315_008492</name>
</gene>
<dbReference type="InterPro" id="IPR047762">
    <property type="entry name" value="EHMT_CRR"/>
</dbReference>
<feature type="compositionally biased region" description="Basic residues" evidence="1">
    <location>
        <begin position="233"/>
        <end position="251"/>
    </location>
</feature>
<sequence>MNVVDDSESVSVVGDQGDEKEFINTLLGEMKSQFNRPDRKDDGSIKTEENTAMDAPFGMAESDLSTNEDVSKESLNNVDILPQVEETSNDIGDQDDKPRIVLLFKKPGNESSSPSKPKDLSPGRRSLRNKLNSIEEMLEENLPKRSSRRRSKDCGESILQSAIARKEKSYNEANKPQRLTRQLKPTAKILENLALARQERTKLKSIKPVDKNLDDSDNESLNFMDNGLASTPKKSRKNIKYPKRKPKRLKTFHNVESEKETDSDQSLSPDQESNLDAIRNARRSQRISSRNKEDNDEPSGPSPNIADQAKDFPNDPECSSVGAELIASRLCLCVQKTKLFADVKENGNTVYCTAIDSIGEKLIGCTREVDVKETPLLRPSQRVPYLILCDLHRNRLLRHNCCPCGVFCTQGKFVECDANHQYHRSCQISVGSMECCPHCGLSTPSHDIVITMHCPKKPVFLPITQPIRCVDFETLGIFIFEI</sequence>
<evidence type="ECO:0000313" key="4">
    <source>
        <dbReference type="Proteomes" id="UP001159042"/>
    </source>
</evidence>